<comment type="caution">
    <text evidence="16">The sequence shown here is derived from an EMBL/GenBank/DDBJ whole genome shotgun (WGS) entry which is preliminary data.</text>
</comment>
<evidence type="ECO:0000256" key="8">
    <source>
        <dbReference type="ARBA" id="ARBA00022786"/>
    </source>
</evidence>
<keyword evidence="8" id="KW-0833">Ubl conjugation pathway</keyword>
<dbReference type="GO" id="GO:0061630">
    <property type="term" value="F:ubiquitin protein ligase activity"/>
    <property type="evidence" value="ECO:0007669"/>
    <property type="project" value="UniProtKB-EC"/>
</dbReference>
<feature type="domain" description="RWD" evidence="14">
    <location>
        <begin position="14"/>
        <end position="168"/>
    </location>
</feature>
<keyword evidence="9" id="KW-0862">Zinc</keyword>
<keyword evidence="6" id="KW-0677">Repeat</keyword>
<evidence type="ECO:0000256" key="3">
    <source>
        <dbReference type="ARBA" id="ARBA00012251"/>
    </source>
</evidence>
<dbReference type="GO" id="GO:0016567">
    <property type="term" value="P:protein ubiquitination"/>
    <property type="evidence" value="ECO:0007669"/>
    <property type="project" value="InterPro"/>
</dbReference>
<dbReference type="SMART" id="SM00591">
    <property type="entry name" value="RWD"/>
    <property type="match status" value="1"/>
</dbReference>
<dbReference type="PROSITE" id="PS50089">
    <property type="entry name" value="ZF_RING_2"/>
    <property type="match status" value="1"/>
</dbReference>
<dbReference type="CDD" id="cd23134">
    <property type="entry name" value="RING-HC_ITT1-like"/>
    <property type="match status" value="1"/>
</dbReference>
<evidence type="ECO:0000313" key="16">
    <source>
        <dbReference type="EMBL" id="CAF9916802.1"/>
    </source>
</evidence>
<dbReference type="EMBL" id="CAJPDQ010000011">
    <property type="protein sequence ID" value="CAF9916802.1"/>
    <property type="molecule type" value="Genomic_DNA"/>
</dbReference>
<evidence type="ECO:0000256" key="1">
    <source>
        <dbReference type="ARBA" id="ARBA00001798"/>
    </source>
</evidence>
<dbReference type="AlphaFoldDB" id="A0A8H3F694"/>
<dbReference type="Pfam" id="PF01485">
    <property type="entry name" value="IBR"/>
    <property type="match status" value="1"/>
</dbReference>
<gene>
    <name evidence="16" type="ORF">GOMPHAMPRED_001109</name>
</gene>
<dbReference type="InterPro" id="IPR016135">
    <property type="entry name" value="UBQ-conjugating_enzyme/RWD"/>
</dbReference>
<dbReference type="SUPFAM" id="SSF54495">
    <property type="entry name" value="UBC-like"/>
    <property type="match status" value="1"/>
</dbReference>
<evidence type="ECO:0000313" key="17">
    <source>
        <dbReference type="Proteomes" id="UP000664169"/>
    </source>
</evidence>
<feature type="region of interest" description="Disordered" evidence="12">
    <location>
        <begin position="484"/>
        <end position="513"/>
    </location>
</feature>
<dbReference type="PROSITE" id="PS50908">
    <property type="entry name" value="RWD"/>
    <property type="match status" value="1"/>
</dbReference>
<evidence type="ECO:0000256" key="11">
    <source>
        <dbReference type="PROSITE-ProRule" id="PRU00175"/>
    </source>
</evidence>
<keyword evidence="17" id="KW-1185">Reference proteome</keyword>
<dbReference type="PROSITE" id="PS00518">
    <property type="entry name" value="ZF_RING_1"/>
    <property type="match status" value="1"/>
</dbReference>
<dbReference type="InterPro" id="IPR047548">
    <property type="entry name" value="Rcat_RBR_RNF14"/>
</dbReference>
<keyword evidence="7 11" id="KW-0863">Zinc-finger</keyword>
<dbReference type="Proteomes" id="UP000664169">
    <property type="component" value="Unassembled WGS sequence"/>
</dbReference>
<proteinExistence type="inferred from homology"/>
<feature type="compositionally biased region" description="Acidic residues" evidence="12">
    <location>
        <begin position="550"/>
        <end position="572"/>
    </location>
</feature>
<dbReference type="Gene3D" id="3.10.110.10">
    <property type="entry name" value="Ubiquitin Conjugating Enzyme"/>
    <property type="match status" value="1"/>
</dbReference>
<dbReference type="SUPFAM" id="SSF57850">
    <property type="entry name" value="RING/U-box"/>
    <property type="match status" value="2"/>
</dbReference>
<dbReference type="InterPro" id="IPR044066">
    <property type="entry name" value="TRIAD_supradom"/>
</dbReference>
<evidence type="ECO:0000259" key="13">
    <source>
        <dbReference type="PROSITE" id="PS50089"/>
    </source>
</evidence>
<evidence type="ECO:0000259" key="15">
    <source>
        <dbReference type="PROSITE" id="PS51873"/>
    </source>
</evidence>
<dbReference type="InterPro" id="IPR017907">
    <property type="entry name" value="Znf_RING_CS"/>
</dbReference>
<dbReference type="Pfam" id="PF26200">
    <property type="entry name" value="Rcat_RNF216"/>
    <property type="match status" value="1"/>
</dbReference>
<evidence type="ECO:0000256" key="2">
    <source>
        <dbReference type="ARBA" id="ARBA00004906"/>
    </source>
</evidence>
<accession>A0A8H3F694</accession>
<dbReference type="EC" id="2.3.2.31" evidence="3"/>
<feature type="domain" description="RING-type" evidence="15">
    <location>
        <begin position="204"/>
        <end position="461"/>
    </location>
</feature>
<dbReference type="CDD" id="cd20354">
    <property type="entry name" value="Rcat_RBR_RNF14"/>
    <property type="match status" value="1"/>
</dbReference>
<evidence type="ECO:0000256" key="12">
    <source>
        <dbReference type="SAM" id="MobiDB-lite"/>
    </source>
</evidence>
<keyword evidence="5" id="KW-0479">Metal-binding</keyword>
<feature type="region of interest" description="Disordered" evidence="12">
    <location>
        <begin position="548"/>
        <end position="572"/>
    </location>
</feature>
<comment type="catalytic activity">
    <reaction evidence="1">
        <text>[E2 ubiquitin-conjugating enzyme]-S-ubiquitinyl-L-cysteine + [acceptor protein]-L-lysine = [E2 ubiquitin-conjugating enzyme]-L-cysteine + [acceptor protein]-N(6)-ubiquitinyl-L-lysine.</text>
        <dbReference type="EC" id="2.3.2.31"/>
    </reaction>
</comment>
<dbReference type="CDD" id="cd23820">
    <property type="entry name" value="RWD_RNF14"/>
    <property type="match status" value="1"/>
</dbReference>
<comment type="similarity">
    <text evidence="10">Belongs to the RBR family. RNF14 subfamily.</text>
</comment>
<comment type="pathway">
    <text evidence="2">Protein modification; protein ubiquitination.</text>
</comment>
<dbReference type="Gene3D" id="1.20.120.1750">
    <property type="match status" value="1"/>
</dbReference>
<evidence type="ECO:0000259" key="14">
    <source>
        <dbReference type="PROSITE" id="PS50908"/>
    </source>
</evidence>
<evidence type="ECO:0000256" key="4">
    <source>
        <dbReference type="ARBA" id="ARBA00022679"/>
    </source>
</evidence>
<organism evidence="16 17">
    <name type="scientific">Gomphillus americanus</name>
    <dbReference type="NCBI Taxonomy" id="1940652"/>
    <lineage>
        <taxon>Eukaryota</taxon>
        <taxon>Fungi</taxon>
        <taxon>Dikarya</taxon>
        <taxon>Ascomycota</taxon>
        <taxon>Pezizomycotina</taxon>
        <taxon>Lecanoromycetes</taxon>
        <taxon>OSLEUM clade</taxon>
        <taxon>Ostropomycetidae</taxon>
        <taxon>Ostropales</taxon>
        <taxon>Graphidaceae</taxon>
        <taxon>Gomphilloideae</taxon>
        <taxon>Gomphillus</taxon>
    </lineage>
</organism>
<feature type="compositionally biased region" description="Pro residues" evidence="12">
    <location>
        <begin position="495"/>
        <end position="507"/>
    </location>
</feature>
<evidence type="ECO:0000256" key="5">
    <source>
        <dbReference type="ARBA" id="ARBA00022723"/>
    </source>
</evidence>
<dbReference type="InterPro" id="IPR006575">
    <property type="entry name" value="RWD_dom"/>
</dbReference>
<protein>
    <recommendedName>
        <fullName evidence="3">RBR-type E3 ubiquitin transferase</fullName>
        <ecNumber evidence="3">2.3.2.31</ecNumber>
    </recommendedName>
</protein>
<dbReference type="PANTHER" id="PTHR11685">
    <property type="entry name" value="RBR FAMILY RING FINGER AND IBR DOMAIN-CONTAINING"/>
    <property type="match status" value="1"/>
</dbReference>
<dbReference type="InterPro" id="IPR001841">
    <property type="entry name" value="Znf_RING"/>
</dbReference>
<dbReference type="PROSITE" id="PS51873">
    <property type="entry name" value="TRIAD"/>
    <property type="match status" value="1"/>
</dbReference>
<dbReference type="SMART" id="SM00647">
    <property type="entry name" value="IBR"/>
    <property type="match status" value="2"/>
</dbReference>
<feature type="region of interest" description="Disordered" evidence="12">
    <location>
        <begin position="318"/>
        <end position="348"/>
    </location>
</feature>
<evidence type="ECO:0000256" key="7">
    <source>
        <dbReference type="ARBA" id="ARBA00022771"/>
    </source>
</evidence>
<keyword evidence="4" id="KW-0808">Transferase</keyword>
<evidence type="ECO:0000256" key="6">
    <source>
        <dbReference type="ARBA" id="ARBA00022737"/>
    </source>
</evidence>
<dbReference type="InterPro" id="IPR031127">
    <property type="entry name" value="E3_UB_ligase_RBR"/>
</dbReference>
<sequence length="572" mass="64372">MDGDLGSDDDERGIELSSIAAIFPELVIGSDPFTASLELPISPSRPLLVVFPQLTSNAPASQIAERLEHVSLQEKLELHGPPVSNVTAMLMEVKEISHLPPLKIDIQLPQDYPSTSPPVIHLSSELSWIPETRLRTLETEAKALWEELGHNQVLYDYIDLLQQAADDGFDLVPKDGSAVTFPATLEVALLDYDLKMKRRKFEESTFDCGVCLEPKKGTACYRLQDCNHVFCVECLQSFYSNCITEGDVYSVKCLAPDCERKPTLESKRQRLTKTLEASELIQIPIPQEQVQRYVMLLRKKRLESNSNTIYCPRKWCQGPARSSKPVNKDETEDIESIETPADESDKKKALPLPSERLCVCEDCGFAFCCVCTQGWHGEFAPCFPRSQYELTTEELASEAYLRKHSQLCPTCRARCQKTMGCNHMECFQCKTHFCYLCRAFLDQENPYKHFNTPLLQCYMQLWVMEEGDGDPGDVNLHPVADDQFVQPEDDNLPQAAPPPPAPAPPAPALGHLDDVPHVRYNRRAQRGLARPQALQGHAHGLQRFLAMAAADEEDGWDSDELDDDDDDDEDDI</sequence>
<dbReference type="FunFam" id="3.30.40.10:FF:000416">
    <property type="entry name" value="RBR-type E3 ubiquitin transferase"/>
    <property type="match status" value="1"/>
</dbReference>
<feature type="compositionally biased region" description="Acidic residues" evidence="12">
    <location>
        <begin position="330"/>
        <end position="342"/>
    </location>
</feature>
<dbReference type="Pfam" id="PF05773">
    <property type="entry name" value="RWD"/>
    <property type="match status" value="1"/>
</dbReference>
<dbReference type="InterPro" id="IPR002867">
    <property type="entry name" value="IBR_dom"/>
</dbReference>
<name>A0A8H3F694_9LECA</name>
<reference evidence="16" key="1">
    <citation type="submission" date="2021-03" db="EMBL/GenBank/DDBJ databases">
        <authorList>
            <person name="Tagirdzhanova G."/>
        </authorList>
    </citation>
    <scope>NUCLEOTIDE SEQUENCE</scope>
</reference>
<evidence type="ECO:0000256" key="9">
    <source>
        <dbReference type="ARBA" id="ARBA00022833"/>
    </source>
</evidence>
<dbReference type="InterPro" id="IPR013083">
    <property type="entry name" value="Znf_RING/FYVE/PHD"/>
</dbReference>
<dbReference type="GO" id="GO:0008270">
    <property type="term" value="F:zinc ion binding"/>
    <property type="evidence" value="ECO:0007669"/>
    <property type="project" value="UniProtKB-KW"/>
</dbReference>
<dbReference type="OrthoDB" id="1431934at2759"/>
<feature type="domain" description="RING-type" evidence="13">
    <location>
        <begin position="208"/>
        <end position="242"/>
    </location>
</feature>
<evidence type="ECO:0000256" key="10">
    <source>
        <dbReference type="ARBA" id="ARBA00044508"/>
    </source>
</evidence>
<dbReference type="Gene3D" id="3.30.40.10">
    <property type="entry name" value="Zinc/RING finger domain, C3HC4 (zinc finger)"/>
    <property type="match status" value="1"/>
</dbReference>